<dbReference type="EMBL" id="JACDTQ010001475">
    <property type="protein sequence ID" value="KAF5922487.1"/>
    <property type="molecule type" value="Genomic_DNA"/>
</dbReference>
<proteinExistence type="predicted"/>
<accession>A0A7J7F3F7</accession>
<organism evidence="2 3">
    <name type="scientific">Diceros bicornis minor</name>
    <name type="common">South-central black rhinoceros</name>
    <dbReference type="NCBI Taxonomy" id="77932"/>
    <lineage>
        <taxon>Eukaryota</taxon>
        <taxon>Metazoa</taxon>
        <taxon>Chordata</taxon>
        <taxon>Craniata</taxon>
        <taxon>Vertebrata</taxon>
        <taxon>Euteleostomi</taxon>
        <taxon>Mammalia</taxon>
        <taxon>Eutheria</taxon>
        <taxon>Laurasiatheria</taxon>
        <taxon>Perissodactyla</taxon>
        <taxon>Rhinocerotidae</taxon>
        <taxon>Diceros</taxon>
    </lineage>
</organism>
<dbReference type="AlphaFoldDB" id="A0A7J7F3F7"/>
<gene>
    <name evidence="2" type="ORF">HPG69_009533</name>
</gene>
<protein>
    <submittedName>
        <fullName evidence="2">Uncharacterized protein</fullName>
    </submittedName>
</protein>
<feature type="region of interest" description="Disordered" evidence="1">
    <location>
        <begin position="55"/>
        <end position="85"/>
    </location>
</feature>
<evidence type="ECO:0000256" key="1">
    <source>
        <dbReference type="SAM" id="MobiDB-lite"/>
    </source>
</evidence>
<comment type="caution">
    <text evidence="2">The sequence shown here is derived from an EMBL/GenBank/DDBJ whole genome shotgun (WGS) entry which is preliminary data.</text>
</comment>
<keyword evidence="3" id="KW-1185">Reference proteome</keyword>
<dbReference type="Proteomes" id="UP000551758">
    <property type="component" value="Unassembled WGS sequence"/>
</dbReference>
<name>A0A7J7F3F7_DICBM</name>
<evidence type="ECO:0000313" key="2">
    <source>
        <dbReference type="EMBL" id="KAF5922487.1"/>
    </source>
</evidence>
<evidence type="ECO:0000313" key="3">
    <source>
        <dbReference type="Proteomes" id="UP000551758"/>
    </source>
</evidence>
<reference evidence="2 3" key="1">
    <citation type="journal article" date="2020" name="Mol. Biol. Evol.">
        <title>Interspecific Gene Flow and the Evolution of Specialization in Black and White Rhinoceros.</title>
        <authorList>
            <person name="Moodley Y."/>
            <person name="Westbury M.V."/>
            <person name="Russo I.M."/>
            <person name="Gopalakrishnan S."/>
            <person name="Rakotoarivelo A."/>
            <person name="Olsen R.A."/>
            <person name="Prost S."/>
            <person name="Tunstall T."/>
            <person name="Ryder O.A."/>
            <person name="Dalen L."/>
            <person name="Bruford M.W."/>
        </authorList>
    </citation>
    <scope>NUCLEOTIDE SEQUENCE [LARGE SCALE GENOMIC DNA]</scope>
    <source>
        <strain evidence="2">SBR-YM</strain>
        <tissue evidence="2">Skin</tissue>
    </source>
</reference>
<sequence length="138" mass="15312">MESTDVLKKMDILSMSFAKQRYFRGDSDSDTHGGQENRAFYLDLKLLPVPSHAGLSESRLHQHGTESLDFEENGNEDTNSSDTENKFNRVTSFRCLSAGDTSFHEQLGLEGATSQASNQLSSCNEGGHVTFVNPRYSL</sequence>